<dbReference type="RefSeq" id="WP_315723135.1">
    <property type="nucleotide sequence ID" value="NZ_JAVUPU010000001.1"/>
</dbReference>
<keyword evidence="2" id="KW-1185">Reference proteome</keyword>
<sequence length="138" mass="15243">MRRAALVGLCLAAAGMAGCETYEGRDAYDSGPYATAGLYGGYDYQGQDYDRLGNDCAYFDGSGAGLLDPWLACTDEGREVVRHGFDRDEDRVISDELADQANIWFRRHADTDRDMRLTDPEIRAALVNAARHHDVMGD</sequence>
<proteinExistence type="predicted"/>
<organism evidence="1 2">
    <name type="scientific">Sphingosinicella rhizophila</name>
    <dbReference type="NCBI Taxonomy" id="3050082"/>
    <lineage>
        <taxon>Bacteria</taxon>
        <taxon>Pseudomonadati</taxon>
        <taxon>Pseudomonadota</taxon>
        <taxon>Alphaproteobacteria</taxon>
        <taxon>Sphingomonadales</taxon>
        <taxon>Sphingosinicellaceae</taxon>
        <taxon>Sphingosinicella</taxon>
    </lineage>
</organism>
<dbReference type="PROSITE" id="PS51257">
    <property type="entry name" value="PROKAR_LIPOPROTEIN"/>
    <property type="match status" value="1"/>
</dbReference>
<accession>A0ABU3Q2S4</accession>
<dbReference type="Proteomes" id="UP001259572">
    <property type="component" value="Unassembled WGS sequence"/>
</dbReference>
<evidence type="ECO:0000313" key="1">
    <source>
        <dbReference type="EMBL" id="MDT9597711.1"/>
    </source>
</evidence>
<name>A0ABU3Q2S4_9SPHN</name>
<reference evidence="1 2" key="1">
    <citation type="submission" date="2023-05" db="EMBL/GenBank/DDBJ databases">
        <authorList>
            <person name="Guo Y."/>
        </authorList>
    </citation>
    <scope>NUCLEOTIDE SEQUENCE [LARGE SCALE GENOMIC DNA]</scope>
    <source>
        <strain evidence="1 2">GR2756</strain>
    </source>
</reference>
<comment type="caution">
    <text evidence="1">The sequence shown here is derived from an EMBL/GenBank/DDBJ whole genome shotgun (WGS) entry which is preliminary data.</text>
</comment>
<protein>
    <submittedName>
        <fullName evidence="1">Uncharacterized protein</fullName>
    </submittedName>
</protein>
<gene>
    <name evidence="1" type="ORF">RQX22_01950</name>
</gene>
<evidence type="ECO:0000313" key="2">
    <source>
        <dbReference type="Proteomes" id="UP001259572"/>
    </source>
</evidence>
<dbReference type="EMBL" id="JAVUPU010000001">
    <property type="protein sequence ID" value="MDT9597711.1"/>
    <property type="molecule type" value="Genomic_DNA"/>
</dbReference>